<dbReference type="SUPFAM" id="SSF52200">
    <property type="entry name" value="Toll/Interleukin receptor TIR domain"/>
    <property type="match status" value="1"/>
</dbReference>
<evidence type="ECO:0000313" key="3">
    <source>
        <dbReference type="EMBL" id="KAF4669404.1"/>
    </source>
</evidence>
<feature type="transmembrane region" description="Helical" evidence="1">
    <location>
        <begin position="81"/>
        <end position="104"/>
    </location>
</feature>
<feature type="transmembrane region" description="Helical" evidence="1">
    <location>
        <begin position="182"/>
        <end position="202"/>
    </location>
</feature>
<protein>
    <recommendedName>
        <fullName evidence="2">TIR domain-containing protein</fullName>
    </recommendedName>
</protein>
<keyword evidence="1" id="KW-0472">Membrane</keyword>
<feature type="transmembrane region" description="Helical" evidence="1">
    <location>
        <begin position="46"/>
        <end position="75"/>
    </location>
</feature>
<keyword evidence="1" id="KW-0812">Transmembrane</keyword>
<evidence type="ECO:0000259" key="2">
    <source>
        <dbReference type="Pfam" id="PF01582"/>
    </source>
</evidence>
<dbReference type="GO" id="GO:0007165">
    <property type="term" value="P:signal transduction"/>
    <property type="evidence" value="ECO:0007669"/>
    <property type="project" value="InterPro"/>
</dbReference>
<feature type="domain" description="TIR" evidence="2">
    <location>
        <begin position="130"/>
        <end position="182"/>
    </location>
</feature>
<evidence type="ECO:0000256" key="1">
    <source>
        <dbReference type="SAM" id="Phobius"/>
    </source>
</evidence>
<sequence length="291" mass="32038">MVSIMMSNSLLGEGAALKEAPKPSSPVDSIDIFLSHSWSASGFWKLVTLLAFFNSSSVSAVIAWSYLGALIYFSIVSTTTFNIMGVVLVHVIFLIGLCIISHVMHRNTMVFFDKCCINQLDPVLKSDGISRLSDYVRASKKLVVLWSPDYLDRMWCVYELAVFLHTHTEADITVIDLTYTKFCTMSALSHLLIAGFLSLLSTCNSHYGSIYAGLGALSGLLICLLVWYLIAQCANDLERTDVSLRTFSLTGAKCSCPAHTYNLKNLIIEMYGSSEAFEEKMRTLLSGGIGT</sequence>
<feature type="transmembrane region" description="Helical" evidence="1">
    <location>
        <begin position="208"/>
        <end position="230"/>
    </location>
</feature>
<dbReference type="AlphaFoldDB" id="A0A7J6MD02"/>
<dbReference type="Pfam" id="PF01582">
    <property type="entry name" value="TIR"/>
    <property type="match status" value="1"/>
</dbReference>
<organism evidence="3 4">
    <name type="scientific">Perkinsus chesapeaki</name>
    <name type="common">Clam parasite</name>
    <name type="synonym">Perkinsus andrewsi</name>
    <dbReference type="NCBI Taxonomy" id="330153"/>
    <lineage>
        <taxon>Eukaryota</taxon>
        <taxon>Sar</taxon>
        <taxon>Alveolata</taxon>
        <taxon>Perkinsozoa</taxon>
        <taxon>Perkinsea</taxon>
        <taxon>Perkinsida</taxon>
        <taxon>Perkinsidae</taxon>
        <taxon>Perkinsus</taxon>
    </lineage>
</organism>
<gene>
    <name evidence="3" type="ORF">FOL47_002564</name>
</gene>
<dbReference type="InterPro" id="IPR035897">
    <property type="entry name" value="Toll_tir_struct_dom_sf"/>
</dbReference>
<proteinExistence type="predicted"/>
<dbReference type="Gene3D" id="3.40.50.10140">
    <property type="entry name" value="Toll/interleukin-1 receptor homology (TIR) domain"/>
    <property type="match status" value="1"/>
</dbReference>
<dbReference type="Proteomes" id="UP000591131">
    <property type="component" value="Unassembled WGS sequence"/>
</dbReference>
<keyword evidence="1" id="KW-1133">Transmembrane helix</keyword>
<dbReference type="InterPro" id="IPR000157">
    <property type="entry name" value="TIR_dom"/>
</dbReference>
<name>A0A7J6MD02_PERCH</name>
<dbReference type="OrthoDB" id="447461at2759"/>
<keyword evidence="4" id="KW-1185">Reference proteome</keyword>
<accession>A0A7J6MD02</accession>
<comment type="caution">
    <text evidence="3">The sequence shown here is derived from an EMBL/GenBank/DDBJ whole genome shotgun (WGS) entry which is preliminary data.</text>
</comment>
<evidence type="ECO:0000313" key="4">
    <source>
        <dbReference type="Proteomes" id="UP000591131"/>
    </source>
</evidence>
<reference evidence="3 4" key="1">
    <citation type="submission" date="2020-04" db="EMBL/GenBank/DDBJ databases">
        <title>Perkinsus chesapeaki whole genome sequence.</title>
        <authorList>
            <person name="Bogema D.R."/>
        </authorList>
    </citation>
    <scope>NUCLEOTIDE SEQUENCE [LARGE SCALE GENOMIC DNA]</scope>
    <source>
        <strain evidence="3">ATCC PRA-425</strain>
    </source>
</reference>
<dbReference type="EMBL" id="JAAPAO010000171">
    <property type="protein sequence ID" value="KAF4669404.1"/>
    <property type="molecule type" value="Genomic_DNA"/>
</dbReference>